<protein>
    <submittedName>
        <fullName evidence="1">Uncharacterized protein</fullName>
    </submittedName>
</protein>
<dbReference type="AlphaFoldDB" id="A0A381NV81"/>
<reference evidence="1" key="1">
    <citation type="submission" date="2018-05" db="EMBL/GenBank/DDBJ databases">
        <authorList>
            <person name="Lanie J.A."/>
            <person name="Ng W.-L."/>
            <person name="Kazmierczak K.M."/>
            <person name="Andrzejewski T.M."/>
            <person name="Davidsen T.M."/>
            <person name="Wayne K.J."/>
            <person name="Tettelin H."/>
            <person name="Glass J.I."/>
            <person name="Rusch D."/>
            <person name="Podicherti R."/>
            <person name="Tsui H.-C.T."/>
            <person name="Winkler M.E."/>
        </authorList>
    </citation>
    <scope>NUCLEOTIDE SEQUENCE</scope>
</reference>
<gene>
    <name evidence="1" type="ORF">METZ01_LOCUS11013</name>
</gene>
<proteinExistence type="predicted"/>
<organism evidence="1">
    <name type="scientific">marine metagenome</name>
    <dbReference type="NCBI Taxonomy" id="408172"/>
    <lineage>
        <taxon>unclassified sequences</taxon>
        <taxon>metagenomes</taxon>
        <taxon>ecological metagenomes</taxon>
    </lineage>
</organism>
<name>A0A381NV81_9ZZZZ</name>
<evidence type="ECO:0000313" key="1">
    <source>
        <dbReference type="EMBL" id="SUZ58159.1"/>
    </source>
</evidence>
<sequence length="238" mass="27534">MILLLSAGGMGVSTAHAFFENQARYAFEQRWLPMLSDESSQKRFQAMRAFLAYPEWGLPVLRNSLMSPETENLNWQIVMLIGMLGEPTDVPPLLKIWRELEDHKRSTVWLGAMQRLYWKNRISGGASPKLTSLTLKYLEKDPGVQTEEKAAAIQFRIDNPERSARFIRVSAHFWKTRIQEELPPKYYWLPPGGRIEANLQTRFSAVEHTGDVRLDFRVWEVGRAEELLHKTVNIPLPK</sequence>
<dbReference type="EMBL" id="UINC01000600">
    <property type="protein sequence ID" value="SUZ58159.1"/>
    <property type="molecule type" value="Genomic_DNA"/>
</dbReference>
<accession>A0A381NV81</accession>